<proteinExistence type="predicted"/>
<evidence type="ECO:0000313" key="2">
    <source>
        <dbReference type="Proteomes" id="UP000610966"/>
    </source>
</evidence>
<name>A0A8J3R9M4_9ACTN</name>
<evidence type="ECO:0000313" key="1">
    <source>
        <dbReference type="EMBL" id="GIH69912.1"/>
    </source>
</evidence>
<dbReference type="EMBL" id="BOOG01000018">
    <property type="protein sequence ID" value="GIH69912.1"/>
    <property type="molecule type" value="Genomic_DNA"/>
</dbReference>
<comment type="caution">
    <text evidence="1">The sequence shown here is derived from an EMBL/GenBank/DDBJ whole genome shotgun (WGS) entry which is preliminary data.</text>
</comment>
<accession>A0A8J3R9M4</accession>
<protein>
    <submittedName>
        <fullName evidence="1">Uncharacterized protein</fullName>
    </submittedName>
</protein>
<dbReference type="AlphaFoldDB" id="A0A8J3R9M4"/>
<keyword evidence="2" id="KW-1185">Reference proteome</keyword>
<reference evidence="1" key="1">
    <citation type="submission" date="2021-01" db="EMBL/GenBank/DDBJ databases">
        <title>Whole genome shotgun sequence of Sphaerimonospora thailandensis NBRC 107569.</title>
        <authorList>
            <person name="Komaki H."/>
            <person name="Tamura T."/>
        </authorList>
    </citation>
    <scope>NUCLEOTIDE SEQUENCE</scope>
    <source>
        <strain evidence="1">NBRC 107569</strain>
    </source>
</reference>
<gene>
    <name evidence="1" type="ORF">Mth01_21650</name>
</gene>
<organism evidence="1 2">
    <name type="scientific">Sphaerimonospora thailandensis</name>
    <dbReference type="NCBI Taxonomy" id="795644"/>
    <lineage>
        <taxon>Bacteria</taxon>
        <taxon>Bacillati</taxon>
        <taxon>Actinomycetota</taxon>
        <taxon>Actinomycetes</taxon>
        <taxon>Streptosporangiales</taxon>
        <taxon>Streptosporangiaceae</taxon>
        <taxon>Sphaerimonospora</taxon>
    </lineage>
</organism>
<sequence length="162" mass="18031">MMSLDTLVKPGHLPWRPRPEASDLDVWHEYEVPLTGTFSLGRDLVLFTQILESSQGLSAWAYTCLTPEEADVAANVRFDSLDALRQFVEDRFLGKEAVLTLARGDRTADHWTRVEVTENLITAVEEFLNSIIRSVDEVADTDRRVSAKLAGLEAAASELVDA</sequence>
<dbReference type="Proteomes" id="UP000610966">
    <property type="component" value="Unassembled WGS sequence"/>
</dbReference>